<evidence type="ECO:0000256" key="12">
    <source>
        <dbReference type="ARBA" id="ARBA00023303"/>
    </source>
</evidence>
<protein>
    <submittedName>
        <fullName evidence="15">Ionotropic receptor 40a-like 5</fullName>
    </submittedName>
</protein>
<evidence type="ECO:0000259" key="14">
    <source>
        <dbReference type="SMART" id="SM00918"/>
    </source>
</evidence>
<evidence type="ECO:0000256" key="4">
    <source>
        <dbReference type="ARBA" id="ARBA00022475"/>
    </source>
</evidence>
<keyword evidence="16" id="KW-1185">Reference proteome</keyword>
<feature type="domain" description="Ionotropic glutamate receptor L-glutamate and glycine-binding" evidence="14">
    <location>
        <begin position="209"/>
        <end position="275"/>
    </location>
</feature>
<evidence type="ECO:0000256" key="11">
    <source>
        <dbReference type="ARBA" id="ARBA00023286"/>
    </source>
</evidence>
<dbReference type="EMBL" id="JAHLQT010014894">
    <property type="protein sequence ID" value="KAG7170107.1"/>
    <property type="molecule type" value="Genomic_DNA"/>
</dbReference>
<reference evidence="15" key="1">
    <citation type="journal article" date="2021" name="Sci. Adv.">
        <title>The American lobster genome reveals insights on longevity, neural, and immune adaptations.</title>
        <authorList>
            <person name="Polinski J.M."/>
            <person name="Zimin A.V."/>
            <person name="Clark K.F."/>
            <person name="Kohn A.B."/>
            <person name="Sadowski N."/>
            <person name="Timp W."/>
            <person name="Ptitsyn A."/>
            <person name="Khanna P."/>
            <person name="Romanova D.Y."/>
            <person name="Williams P."/>
            <person name="Greenwood S.J."/>
            <person name="Moroz L.L."/>
            <person name="Walt D.R."/>
            <person name="Bodnar A.G."/>
        </authorList>
    </citation>
    <scope>NUCLEOTIDE SEQUENCE</scope>
    <source>
        <strain evidence="15">GMGI-L3</strain>
    </source>
</reference>
<dbReference type="InterPro" id="IPR052192">
    <property type="entry name" value="Insect_Ionotropic_Sensory_Rcpt"/>
</dbReference>
<keyword evidence="3" id="KW-0813">Transport</keyword>
<proteinExistence type="inferred from homology"/>
<evidence type="ECO:0000256" key="6">
    <source>
        <dbReference type="ARBA" id="ARBA00022989"/>
    </source>
</evidence>
<evidence type="ECO:0000256" key="7">
    <source>
        <dbReference type="ARBA" id="ARBA00023065"/>
    </source>
</evidence>
<keyword evidence="10" id="KW-0325">Glycoprotein</keyword>
<evidence type="ECO:0000256" key="1">
    <source>
        <dbReference type="ARBA" id="ARBA00004651"/>
    </source>
</evidence>
<feature type="non-terminal residue" evidence="15">
    <location>
        <position position="506"/>
    </location>
</feature>
<dbReference type="Pfam" id="PF00060">
    <property type="entry name" value="Lig_chan"/>
    <property type="match status" value="1"/>
</dbReference>
<keyword evidence="5 13" id="KW-0812">Transmembrane</keyword>
<dbReference type="GO" id="GO:0005886">
    <property type="term" value="C:plasma membrane"/>
    <property type="evidence" value="ECO:0007669"/>
    <property type="project" value="UniProtKB-SubCell"/>
</dbReference>
<sequence length="506" mass="57069">QTYLQVVLYVEPYGNLVEAVVKSLEEVRQVWELDTFLTTPPPSHTIFTTTHHHHATTTLCVAIIVLADLQSVGRATKAVQRGRWFQGSHKQVLAYTGASLNLHTLTQHPYLGSGYGIVVVSWWPREENALTQHHHQQQEEKEENEISGPRVYHLLSPCPYCRDGGAEVVLIDEWQPGGCGFVLGNSLYPDTFKNFQGHRFNIVTLEYAPFSCYDKASDGGAEEGEVVLRDCVDTRILNALASTLNFTYNIREPRDHQWGYRLDNGTYTGVIGAVEKYEADFSLNVAFTGDREKVIDYTVGYFYDPLTFCTTKPRPLNQVLALIRPFQPLSCRWSGENGPRVLVAAWLVFSMVTLTSYVAMLTASLTLPTLSPTLNSLEQLVESDFSWGIQVATGERQLHVATNDFFPSEIGWAMNPGCPFRGKFNQQIRRLLEGGLITKWLLQIINDPKRREVVEGEEVLEGEEVPRREGPQRLGLDQLQGVFYILILGDIIASLLFVVEFYKHSP</sequence>
<evidence type="ECO:0000256" key="9">
    <source>
        <dbReference type="ARBA" id="ARBA00023170"/>
    </source>
</evidence>
<keyword evidence="12" id="KW-0407">Ion channel</keyword>
<evidence type="ECO:0000313" key="16">
    <source>
        <dbReference type="Proteomes" id="UP000747542"/>
    </source>
</evidence>
<dbReference type="GO" id="GO:0015276">
    <property type="term" value="F:ligand-gated monoatomic ion channel activity"/>
    <property type="evidence" value="ECO:0007669"/>
    <property type="project" value="InterPro"/>
</dbReference>
<keyword evidence="4" id="KW-1003">Cell membrane</keyword>
<organism evidence="15 16">
    <name type="scientific">Homarus americanus</name>
    <name type="common">American lobster</name>
    <dbReference type="NCBI Taxonomy" id="6706"/>
    <lineage>
        <taxon>Eukaryota</taxon>
        <taxon>Metazoa</taxon>
        <taxon>Ecdysozoa</taxon>
        <taxon>Arthropoda</taxon>
        <taxon>Crustacea</taxon>
        <taxon>Multicrustacea</taxon>
        <taxon>Malacostraca</taxon>
        <taxon>Eumalacostraca</taxon>
        <taxon>Eucarida</taxon>
        <taxon>Decapoda</taxon>
        <taxon>Pleocyemata</taxon>
        <taxon>Astacidea</taxon>
        <taxon>Nephropoidea</taxon>
        <taxon>Nephropidae</taxon>
        <taxon>Homarus</taxon>
    </lineage>
</organism>
<dbReference type="Gene3D" id="1.10.287.70">
    <property type="match status" value="1"/>
</dbReference>
<evidence type="ECO:0000256" key="8">
    <source>
        <dbReference type="ARBA" id="ARBA00023136"/>
    </source>
</evidence>
<dbReference type="GO" id="GO:0050906">
    <property type="term" value="P:detection of stimulus involved in sensory perception"/>
    <property type="evidence" value="ECO:0007669"/>
    <property type="project" value="UniProtKB-ARBA"/>
</dbReference>
<evidence type="ECO:0000313" key="15">
    <source>
        <dbReference type="EMBL" id="KAG7170107.1"/>
    </source>
</evidence>
<keyword evidence="6 13" id="KW-1133">Transmembrane helix</keyword>
<keyword evidence="7" id="KW-0406">Ion transport</keyword>
<dbReference type="Proteomes" id="UP000747542">
    <property type="component" value="Unassembled WGS sequence"/>
</dbReference>
<dbReference type="InterPro" id="IPR001320">
    <property type="entry name" value="Iontro_rcpt_C"/>
</dbReference>
<dbReference type="PANTHER" id="PTHR42643:SF24">
    <property type="entry name" value="IONOTROPIC RECEPTOR 60A"/>
    <property type="match status" value="1"/>
</dbReference>
<keyword evidence="8 13" id="KW-0472">Membrane</keyword>
<dbReference type="SMART" id="SM00918">
    <property type="entry name" value="Lig_chan-Glu_bd"/>
    <property type="match status" value="1"/>
</dbReference>
<dbReference type="PANTHER" id="PTHR42643">
    <property type="entry name" value="IONOTROPIC RECEPTOR 20A-RELATED"/>
    <property type="match status" value="1"/>
</dbReference>
<keyword evidence="11" id="KW-1071">Ligand-gated ion channel</keyword>
<comment type="similarity">
    <text evidence="2">Belongs to the glutamate-gated ion channel (TC 1.A.10.1) family.</text>
</comment>
<gene>
    <name evidence="15" type="primary">Ir40a-L5</name>
    <name evidence="15" type="ORF">Hamer_G012342</name>
</gene>
<evidence type="ECO:0000256" key="5">
    <source>
        <dbReference type="ARBA" id="ARBA00022692"/>
    </source>
</evidence>
<comment type="caution">
    <text evidence="15">The sequence shown here is derived from an EMBL/GenBank/DDBJ whole genome shotgun (WGS) entry which is preliminary data.</text>
</comment>
<evidence type="ECO:0000256" key="3">
    <source>
        <dbReference type="ARBA" id="ARBA00022448"/>
    </source>
</evidence>
<accession>A0A8J5N0J8</accession>
<evidence type="ECO:0000256" key="2">
    <source>
        <dbReference type="ARBA" id="ARBA00008685"/>
    </source>
</evidence>
<dbReference type="AlphaFoldDB" id="A0A8J5N0J8"/>
<dbReference type="SUPFAM" id="SSF53850">
    <property type="entry name" value="Periplasmic binding protein-like II"/>
    <property type="match status" value="1"/>
</dbReference>
<keyword evidence="9 15" id="KW-0675">Receptor</keyword>
<feature type="transmembrane region" description="Helical" evidence="13">
    <location>
        <begin position="481"/>
        <end position="502"/>
    </location>
</feature>
<evidence type="ECO:0000256" key="13">
    <source>
        <dbReference type="SAM" id="Phobius"/>
    </source>
</evidence>
<evidence type="ECO:0000256" key="10">
    <source>
        <dbReference type="ARBA" id="ARBA00023180"/>
    </source>
</evidence>
<dbReference type="InterPro" id="IPR019594">
    <property type="entry name" value="Glu/Gly-bd"/>
</dbReference>
<name>A0A8J5N0J8_HOMAM</name>
<comment type="subcellular location">
    <subcellularLocation>
        <location evidence="1">Cell membrane</location>
        <topology evidence="1">Multi-pass membrane protein</topology>
    </subcellularLocation>
</comment>
<dbReference type="Gene3D" id="3.40.190.10">
    <property type="entry name" value="Periplasmic binding protein-like II"/>
    <property type="match status" value="1"/>
</dbReference>
<dbReference type="Pfam" id="PF10613">
    <property type="entry name" value="Lig_chan-Glu_bd"/>
    <property type="match status" value="1"/>
</dbReference>